<proteinExistence type="predicted"/>
<gene>
    <name evidence="2" type="ORF">QJ522_13835</name>
</gene>
<sequence length="240" mass="27244">MKRRTAFAWALAALLAATTTHADLIVIGTATYDDGSGEGEYNLIYDSAQSIVWLDYTRPARIGGTTRTWHDHENWASGLGTSLTVNLDPLYTTTIDWTTGWRQPIVDESKANLDGVWGYAGPDETGYHDYDGGWNMVNSEMGHLYYVSLDNLGYYATDGTNPQPGHGMNNTGPFINLKEDGRYWSGTKYSLDDEKAWWQRFDGNYDGLQSYEVLSRGSYAIAVHEGRFRWFRFRVRRCWA</sequence>
<dbReference type="AlphaFoldDB" id="A0AAW6TWZ2"/>
<feature type="chain" id="PRO_5043622247" evidence="1">
    <location>
        <begin position="23"/>
        <end position="240"/>
    </location>
</feature>
<evidence type="ECO:0000313" key="2">
    <source>
        <dbReference type="EMBL" id="MDI6450135.1"/>
    </source>
</evidence>
<comment type="caution">
    <text evidence="2">The sequence shown here is derived from an EMBL/GenBank/DDBJ whole genome shotgun (WGS) entry which is preliminary data.</text>
</comment>
<dbReference type="RefSeq" id="WP_349245544.1">
    <property type="nucleotide sequence ID" value="NZ_JASCXX010000016.1"/>
</dbReference>
<dbReference type="Proteomes" id="UP001431776">
    <property type="component" value="Unassembled WGS sequence"/>
</dbReference>
<accession>A0AAW6TWZ2</accession>
<protein>
    <submittedName>
        <fullName evidence="2">Uncharacterized protein</fullName>
    </submittedName>
</protein>
<feature type="signal peptide" evidence="1">
    <location>
        <begin position="1"/>
        <end position="22"/>
    </location>
</feature>
<keyword evidence="3" id="KW-1185">Reference proteome</keyword>
<evidence type="ECO:0000256" key="1">
    <source>
        <dbReference type="SAM" id="SignalP"/>
    </source>
</evidence>
<keyword evidence="1" id="KW-0732">Signal</keyword>
<reference evidence="2" key="1">
    <citation type="submission" date="2023-05" db="EMBL/GenBank/DDBJ databases">
        <title>Anaerotaeda fermentans gen. nov., sp. nov., a novel anaerobic planctomycete of the new family within the order Sedimentisphaerales isolated from Taman Peninsula, Russia.</title>
        <authorList>
            <person name="Khomyakova M.A."/>
            <person name="Merkel A.Y."/>
            <person name="Slobodkin A.I."/>
        </authorList>
    </citation>
    <scope>NUCLEOTIDE SEQUENCE</scope>
    <source>
        <strain evidence="2">M17dextr</strain>
    </source>
</reference>
<evidence type="ECO:0000313" key="3">
    <source>
        <dbReference type="Proteomes" id="UP001431776"/>
    </source>
</evidence>
<name>A0AAW6TWZ2_9BACT</name>
<dbReference type="EMBL" id="JASCXX010000016">
    <property type="protein sequence ID" value="MDI6450135.1"/>
    <property type="molecule type" value="Genomic_DNA"/>
</dbReference>
<organism evidence="2 3">
    <name type="scientific">Anaerobaca lacustris</name>
    <dbReference type="NCBI Taxonomy" id="3044600"/>
    <lineage>
        <taxon>Bacteria</taxon>
        <taxon>Pseudomonadati</taxon>
        <taxon>Planctomycetota</taxon>
        <taxon>Phycisphaerae</taxon>
        <taxon>Sedimentisphaerales</taxon>
        <taxon>Anaerobacaceae</taxon>
        <taxon>Anaerobaca</taxon>
    </lineage>
</organism>